<comment type="caution">
    <text evidence="1">The sequence shown here is derived from an EMBL/GenBank/DDBJ whole genome shotgun (WGS) entry which is preliminary data.</text>
</comment>
<gene>
    <name evidence="1" type="ORF">PRCB_23255</name>
</gene>
<evidence type="ECO:0000313" key="2">
    <source>
        <dbReference type="Proteomes" id="UP000232062"/>
    </source>
</evidence>
<dbReference type="AlphaFoldDB" id="A0A2M9W628"/>
<dbReference type="EMBL" id="PIQI01000029">
    <property type="protein sequence ID" value="PJZ02996.1"/>
    <property type="molecule type" value="Genomic_DNA"/>
</dbReference>
<dbReference type="Proteomes" id="UP000232062">
    <property type="component" value="Unassembled WGS sequence"/>
</dbReference>
<name>A0A2M9W628_9GAMM</name>
<dbReference type="STRING" id="1076549.HA45_05020"/>
<dbReference type="OrthoDB" id="9813050at2"/>
<sequence>MPKNFDFTDMVKLTSSARLSSYRSTFSIADDAELFGLYSWNLELSGAFCSLLQLIEVALRNAINEAGKKHITTEHNVHWFNVIPYSLICEINADVKCVGTDKLVKSAQIKGFESGIAKAERNARKMLQKKLGKDTLATPTLDQIISQTDFSVWEHILDKSFYDGDASKGYLWPKGFATAFKKMPMVTGKNRQFKQRDIIRRRVGAVRVLRNRVAHNEPIWKDAYFIDRSSVIHCLEEKIADIVELAYWISPALHAFIRDGSLVQRLKSIVGEYEMNNAMYRNSISSVESMETFVQVLQECQMYHRRVIVQNKNIKALVCANKNRFY</sequence>
<accession>A0A2M9W628</accession>
<keyword evidence="2" id="KW-1185">Reference proteome</keyword>
<proteinExistence type="predicted"/>
<organism evidence="1 2">
    <name type="scientific">Pantoea rodasii</name>
    <dbReference type="NCBI Taxonomy" id="1076549"/>
    <lineage>
        <taxon>Bacteria</taxon>
        <taxon>Pseudomonadati</taxon>
        <taxon>Pseudomonadota</taxon>
        <taxon>Gammaproteobacteria</taxon>
        <taxon>Enterobacterales</taxon>
        <taxon>Erwiniaceae</taxon>
        <taxon>Pantoea</taxon>
    </lineage>
</organism>
<evidence type="ECO:0008006" key="3">
    <source>
        <dbReference type="Google" id="ProtNLM"/>
    </source>
</evidence>
<evidence type="ECO:0000313" key="1">
    <source>
        <dbReference type="EMBL" id="PJZ02996.1"/>
    </source>
</evidence>
<protein>
    <recommendedName>
        <fullName evidence="3">CAAX protease</fullName>
    </recommendedName>
</protein>
<reference evidence="1 2" key="1">
    <citation type="submission" date="2017-11" db="EMBL/GenBank/DDBJ databases">
        <title>The genome sequence of Pantoea rodasii DSM 26611.</title>
        <authorList>
            <person name="Gao J."/>
            <person name="Mao X."/>
            <person name="Sun J."/>
        </authorList>
    </citation>
    <scope>NUCLEOTIDE SEQUENCE [LARGE SCALE GENOMIC DNA]</scope>
    <source>
        <strain evidence="1 2">DSM 26611</strain>
    </source>
</reference>
<dbReference type="RefSeq" id="WP_100703956.1">
    <property type="nucleotide sequence ID" value="NZ_MLFP01000003.1"/>
</dbReference>